<dbReference type="InterPro" id="IPR011032">
    <property type="entry name" value="GroES-like_sf"/>
</dbReference>
<dbReference type="SUPFAM" id="SSF50129">
    <property type="entry name" value="GroES-like"/>
    <property type="match status" value="1"/>
</dbReference>
<keyword evidence="2" id="KW-0560">Oxidoreductase</keyword>
<dbReference type="InterPro" id="IPR013149">
    <property type="entry name" value="ADH-like_C"/>
</dbReference>
<dbReference type="SUPFAM" id="SSF51735">
    <property type="entry name" value="NAD(P)-binding Rossmann-fold domains"/>
    <property type="match status" value="1"/>
</dbReference>
<sequence>MCGGFAEYGVYAEESLHRIPHNLEFSAASAFTGAYLTAYVALVRRARLEPGEWVLVHGASGGVGLAAVDLAKTLGARVIAASSSDEKLDIVRDLYQPDVCINVSKGFYEEVRQITDGGANIVYDPVGGDIFDESTRCMAFDGRLLVVGFTSGRIPEIAVNRALIKGFSVVGVRAGEYTRRFPARGQEDVSTIWRLAAEGRVRPRVHATFSLDQWRDAFDLMAKRKLIGRVVIEPFGQ</sequence>
<dbReference type="GO" id="GO:0003960">
    <property type="term" value="F:quinone reductase (NADPH) activity"/>
    <property type="evidence" value="ECO:0007669"/>
    <property type="project" value="UniProtKB-EC"/>
</dbReference>
<gene>
    <name evidence="2" type="ORF">RCOM_2103220</name>
</gene>
<dbReference type="InterPro" id="IPR036291">
    <property type="entry name" value="NAD(P)-bd_dom_sf"/>
</dbReference>
<dbReference type="GO" id="GO:0016491">
    <property type="term" value="F:oxidoreductase activity"/>
    <property type="evidence" value="ECO:0000318"/>
    <property type="project" value="GO_Central"/>
</dbReference>
<dbReference type="Proteomes" id="UP000008311">
    <property type="component" value="Unassembled WGS sequence"/>
</dbReference>
<dbReference type="InParanoid" id="B9TMQ5"/>
<dbReference type="Pfam" id="PF00107">
    <property type="entry name" value="ADH_zinc_N"/>
    <property type="match status" value="1"/>
</dbReference>
<dbReference type="PANTHER" id="PTHR43677:SF4">
    <property type="entry name" value="QUINONE OXIDOREDUCTASE-LIKE PROTEIN 2"/>
    <property type="match status" value="1"/>
</dbReference>
<reference evidence="3" key="1">
    <citation type="journal article" date="2010" name="Nat. Biotechnol.">
        <title>Draft genome sequence of the oilseed species Ricinus communis.</title>
        <authorList>
            <person name="Chan A.P."/>
            <person name="Crabtree J."/>
            <person name="Zhao Q."/>
            <person name="Lorenzi H."/>
            <person name="Orvis J."/>
            <person name="Puiu D."/>
            <person name="Melake-Berhan A."/>
            <person name="Jones K.M."/>
            <person name="Redman J."/>
            <person name="Chen G."/>
            <person name="Cahoon E.B."/>
            <person name="Gedil M."/>
            <person name="Stanke M."/>
            <person name="Haas B.J."/>
            <person name="Wortman J.R."/>
            <person name="Fraser-Liggett C.M."/>
            <person name="Ravel J."/>
            <person name="Rabinowicz P.D."/>
        </authorList>
    </citation>
    <scope>NUCLEOTIDE SEQUENCE [LARGE SCALE GENOMIC DNA]</scope>
    <source>
        <strain evidence="3">cv. Hale</strain>
    </source>
</reference>
<proteinExistence type="predicted"/>
<keyword evidence="3" id="KW-1185">Reference proteome</keyword>
<organism evidence="2 3">
    <name type="scientific">Ricinus communis</name>
    <name type="common">Castor bean</name>
    <dbReference type="NCBI Taxonomy" id="3988"/>
    <lineage>
        <taxon>Eukaryota</taxon>
        <taxon>Viridiplantae</taxon>
        <taxon>Streptophyta</taxon>
        <taxon>Embryophyta</taxon>
        <taxon>Tracheophyta</taxon>
        <taxon>Spermatophyta</taxon>
        <taxon>Magnoliopsida</taxon>
        <taxon>eudicotyledons</taxon>
        <taxon>Gunneridae</taxon>
        <taxon>Pentapetalae</taxon>
        <taxon>rosids</taxon>
        <taxon>fabids</taxon>
        <taxon>Malpighiales</taxon>
        <taxon>Euphorbiaceae</taxon>
        <taxon>Acalyphoideae</taxon>
        <taxon>Acalypheae</taxon>
        <taxon>Ricinus</taxon>
    </lineage>
</organism>
<feature type="domain" description="Enoyl reductase (ER)" evidence="1">
    <location>
        <begin position="1"/>
        <end position="232"/>
    </location>
</feature>
<dbReference type="STRING" id="3988.B9TMQ5"/>
<dbReference type="EMBL" id="EQ989864">
    <property type="protein sequence ID" value="EEF22859.1"/>
    <property type="molecule type" value="Genomic_DNA"/>
</dbReference>
<dbReference type="InterPro" id="IPR020843">
    <property type="entry name" value="ER"/>
</dbReference>
<dbReference type="CDD" id="cd08241">
    <property type="entry name" value="QOR1"/>
    <property type="match status" value="1"/>
</dbReference>
<evidence type="ECO:0000313" key="2">
    <source>
        <dbReference type="EMBL" id="EEF22859.1"/>
    </source>
</evidence>
<dbReference type="AlphaFoldDB" id="B9TMQ5"/>
<dbReference type="Gene3D" id="3.90.180.10">
    <property type="entry name" value="Medium-chain alcohol dehydrogenases, catalytic domain"/>
    <property type="match status" value="1"/>
</dbReference>
<dbReference type="eggNOG" id="KOG1198">
    <property type="taxonomic scope" value="Eukaryota"/>
</dbReference>
<accession>B9TMQ5</accession>
<dbReference type="EC" id="1.6.5.5" evidence="2"/>
<dbReference type="InterPro" id="IPR051397">
    <property type="entry name" value="Zn-ADH-like_protein"/>
</dbReference>
<name>B9TMQ5_RICCO</name>
<dbReference type="SMART" id="SM00829">
    <property type="entry name" value="PKS_ER"/>
    <property type="match status" value="1"/>
</dbReference>
<dbReference type="PANTHER" id="PTHR43677">
    <property type="entry name" value="SHORT-CHAIN DEHYDROGENASE/REDUCTASE"/>
    <property type="match status" value="1"/>
</dbReference>
<evidence type="ECO:0000313" key="3">
    <source>
        <dbReference type="Proteomes" id="UP000008311"/>
    </source>
</evidence>
<protein>
    <submittedName>
        <fullName evidence="2">Quinone oxidoreductase, putative</fullName>
        <ecNumber evidence="2">1.6.5.5</ecNumber>
    </submittedName>
</protein>
<evidence type="ECO:0000259" key="1">
    <source>
        <dbReference type="SMART" id="SM00829"/>
    </source>
</evidence>